<dbReference type="NCBIfam" id="TIGR00621">
    <property type="entry name" value="ssb"/>
    <property type="match status" value="1"/>
</dbReference>
<feature type="compositionally biased region" description="Polar residues" evidence="4">
    <location>
        <begin position="128"/>
        <end position="137"/>
    </location>
</feature>
<dbReference type="Pfam" id="PF00436">
    <property type="entry name" value="SSB"/>
    <property type="match status" value="1"/>
</dbReference>
<protein>
    <recommendedName>
        <fullName evidence="3">Single-stranded DNA-binding protein</fullName>
    </recommendedName>
</protein>
<feature type="region of interest" description="Disordered" evidence="4">
    <location>
        <begin position="128"/>
        <end position="155"/>
    </location>
</feature>
<name>A0A660C4F0_9PSEU</name>
<comment type="caution">
    <text evidence="5">The sequence shown here is derived from an EMBL/GenBank/DDBJ whole genome shotgun (WGS) entry which is preliminary data.</text>
</comment>
<dbReference type="RefSeq" id="WP_048807717.1">
    <property type="nucleotide sequence ID" value="NZ_JOIJ01000008.1"/>
</dbReference>
<dbReference type="InterPro" id="IPR011344">
    <property type="entry name" value="ssDNA-bd"/>
</dbReference>
<dbReference type="PROSITE" id="PS50935">
    <property type="entry name" value="SSB"/>
    <property type="match status" value="1"/>
</dbReference>
<sequence>MAIGETVVTVVGNVSSELADRDTHSGRVVGFWLRSNERRYDKDAGEWRNGRSLAVRVSCWRRLADNVATSLSKGDPVVVTGRLHTNEFVTDGRSRSVTELEAQAVGPNLAWCTTTVERGARDVKTVFDSTSATSSSPGQGGPAARGLPSEPAAVA</sequence>
<evidence type="ECO:0000313" key="5">
    <source>
        <dbReference type="EMBL" id="TWH18382.1"/>
    </source>
</evidence>
<dbReference type="GO" id="GO:0006260">
    <property type="term" value="P:DNA replication"/>
    <property type="evidence" value="ECO:0007669"/>
    <property type="project" value="InterPro"/>
</dbReference>
<dbReference type="GO" id="GO:0003697">
    <property type="term" value="F:single-stranded DNA binding"/>
    <property type="evidence" value="ECO:0007669"/>
    <property type="project" value="InterPro"/>
</dbReference>
<dbReference type="SUPFAM" id="SSF50249">
    <property type="entry name" value="Nucleic acid-binding proteins"/>
    <property type="match status" value="1"/>
</dbReference>
<dbReference type="InterPro" id="IPR012340">
    <property type="entry name" value="NA-bd_OB-fold"/>
</dbReference>
<gene>
    <name evidence="5" type="ORF">JD82_00199</name>
</gene>
<keyword evidence="6" id="KW-1185">Reference proteome</keyword>
<accession>A0A660C4F0</accession>
<reference evidence="5 6" key="1">
    <citation type="submission" date="2019-07" db="EMBL/GenBank/DDBJ databases">
        <title>R&amp;d 2014.</title>
        <authorList>
            <person name="Klenk H.-P."/>
        </authorList>
    </citation>
    <scope>NUCLEOTIDE SEQUENCE [LARGE SCALE GENOMIC DNA]</scope>
    <source>
        <strain evidence="5 6">DSM 43194</strain>
    </source>
</reference>
<dbReference type="Proteomes" id="UP000317303">
    <property type="component" value="Unassembled WGS sequence"/>
</dbReference>
<organism evidence="5 6">
    <name type="scientific">Prauserella rugosa</name>
    <dbReference type="NCBI Taxonomy" id="43354"/>
    <lineage>
        <taxon>Bacteria</taxon>
        <taxon>Bacillati</taxon>
        <taxon>Actinomycetota</taxon>
        <taxon>Actinomycetes</taxon>
        <taxon>Pseudonocardiales</taxon>
        <taxon>Pseudonocardiaceae</taxon>
        <taxon>Prauserella</taxon>
    </lineage>
</organism>
<keyword evidence="1 2" id="KW-0238">DNA-binding</keyword>
<dbReference type="CDD" id="cd04496">
    <property type="entry name" value="SSB_OBF"/>
    <property type="match status" value="1"/>
</dbReference>
<evidence type="ECO:0000256" key="2">
    <source>
        <dbReference type="PROSITE-ProRule" id="PRU00252"/>
    </source>
</evidence>
<dbReference type="OrthoDB" id="9809878at2"/>
<dbReference type="Gene3D" id="2.40.50.140">
    <property type="entry name" value="Nucleic acid-binding proteins"/>
    <property type="match status" value="1"/>
</dbReference>
<evidence type="ECO:0000256" key="4">
    <source>
        <dbReference type="SAM" id="MobiDB-lite"/>
    </source>
</evidence>
<proteinExistence type="predicted"/>
<evidence type="ECO:0000256" key="1">
    <source>
        <dbReference type="ARBA" id="ARBA00023125"/>
    </source>
</evidence>
<evidence type="ECO:0000256" key="3">
    <source>
        <dbReference type="RuleBase" id="RU000524"/>
    </source>
</evidence>
<dbReference type="AlphaFoldDB" id="A0A660C4F0"/>
<dbReference type="EMBL" id="VLJV01000001">
    <property type="protein sequence ID" value="TWH18382.1"/>
    <property type="molecule type" value="Genomic_DNA"/>
</dbReference>
<dbReference type="InterPro" id="IPR000424">
    <property type="entry name" value="Primosome_PriB/ssb"/>
</dbReference>
<evidence type="ECO:0000313" key="6">
    <source>
        <dbReference type="Proteomes" id="UP000317303"/>
    </source>
</evidence>